<proteinExistence type="predicted"/>
<dbReference type="EMBL" id="JAOWLB010000015">
    <property type="protein sequence ID" value="MCV2890238.1"/>
    <property type="molecule type" value="Genomic_DNA"/>
</dbReference>
<evidence type="ECO:0000256" key="1">
    <source>
        <dbReference type="SAM" id="SignalP"/>
    </source>
</evidence>
<dbReference type="Proteomes" id="UP001320899">
    <property type="component" value="Unassembled WGS sequence"/>
</dbReference>
<keyword evidence="1" id="KW-0732">Signal</keyword>
<reference evidence="2 3" key="1">
    <citation type="submission" date="2022-10" db="EMBL/GenBank/DDBJ databases">
        <title>Ruegeria sp. nov., isolated from ocean surface sediments.</title>
        <authorList>
            <person name="He W."/>
            <person name="Xue H.-P."/>
            <person name="Zhang D.-F."/>
        </authorList>
    </citation>
    <scope>NUCLEOTIDE SEQUENCE [LARGE SCALE GENOMIC DNA]</scope>
    <source>
        <strain evidence="2 3">XHP0148</strain>
    </source>
</reference>
<feature type="chain" id="PRO_5046153822" description="Ysc84 actin-binding domain-containing protein" evidence="1">
    <location>
        <begin position="20"/>
        <end position="232"/>
    </location>
</feature>
<protein>
    <recommendedName>
        <fullName evidence="4">Ysc84 actin-binding domain-containing protein</fullName>
    </recommendedName>
</protein>
<accession>A0ABT3ANH7</accession>
<evidence type="ECO:0000313" key="3">
    <source>
        <dbReference type="Proteomes" id="UP001320899"/>
    </source>
</evidence>
<gene>
    <name evidence="2" type="ORF">OE747_18020</name>
</gene>
<comment type="caution">
    <text evidence="2">The sequence shown here is derived from an EMBL/GenBank/DDBJ whole genome shotgun (WGS) entry which is preliminary data.</text>
</comment>
<feature type="signal peptide" evidence="1">
    <location>
        <begin position="1"/>
        <end position="19"/>
    </location>
</feature>
<evidence type="ECO:0000313" key="2">
    <source>
        <dbReference type="EMBL" id="MCV2890238.1"/>
    </source>
</evidence>
<sequence length="232" mass="24412">MLKTVFVFCLAVWICGPVAAESLLGKLKQGAESAGDAIGRGAEKVGETLETGAEAVGESINSTVELVSNEDTPEETRAKLDAMANEVLDRLLRENDQAATLYAESAGYAAFDTRKVTVFPVAAGYGRGVAVSNADGQRVYMNLGTGGLGAAMGIGGFATQFVILFETAGDFEEFVTNGYDATGETSAMYGDEKAEQTVQFKDGRSIFVLGKTGWRVAASASGTKYWKAPDLN</sequence>
<organism evidence="2 3">
    <name type="scientific">Ruegeria aquimaris</name>
    <dbReference type="NCBI Taxonomy" id="2984333"/>
    <lineage>
        <taxon>Bacteria</taxon>
        <taxon>Pseudomonadati</taxon>
        <taxon>Pseudomonadota</taxon>
        <taxon>Alphaproteobacteria</taxon>
        <taxon>Rhodobacterales</taxon>
        <taxon>Roseobacteraceae</taxon>
        <taxon>Ruegeria</taxon>
    </lineage>
</organism>
<name>A0ABT3ANH7_9RHOB</name>
<dbReference type="RefSeq" id="WP_263829937.1">
    <property type="nucleotide sequence ID" value="NZ_JAOWLB010000015.1"/>
</dbReference>
<evidence type="ECO:0008006" key="4">
    <source>
        <dbReference type="Google" id="ProtNLM"/>
    </source>
</evidence>
<keyword evidence="3" id="KW-1185">Reference proteome</keyword>